<sequence length="68" mass="7877">MFTVTMIPVIGRLARTYLRRCSASVYVGSIGYLIECVEQIIILEFFFCLFLLDHGDDLQNIIDTQWSK</sequence>
<dbReference type="Proteomes" id="UP000663836">
    <property type="component" value="Unassembled WGS sequence"/>
</dbReference>
<name>A0A819UCW1_9BILA</name>
<proteinExistence type="predicted"/>
<evidence type="ECO:0000313" key="3">
    <source>
        <dbReference type="Proteomes" id="UP000663836"/>
    </source>
</evidence>
<evidence type="ECO:0000313" key="1">
    <source>
        <dbReference type="EMBL" id="CAF1498607.1"/>
    </source>
</evidence>
<dbReference type="AlphaFoldDB" id="A0A819UCW1"/>
<organism evidence="2 3">
    <name type="scientific">Rotaria sordida</name>
    <dbReference type="NCBI Taxonomy" id="392033"/>
    <lineage>
        <taxon>Eukaryota</taxon>
        <taxon>Metazoa</taxon>
        <taxon>Spiralia</taxon>
        <taxon>Gnathifera</taxon>
        <taxon>Rotifera</taxon>
        <taxon>Eurotatoria</taxon>
        <taxon>Bdelloidea</taxon>
        <taxon>Philodinida</taxon>
        <taxon>Philodinidae</taxon>
        <taxon>Rotaria</taxon>
    </lineage>
</organism>
<evidence type="ECO:0000313" key="2">
    <source>
        <dbReference type="EMBL" id="CAF4101113.1"/>
    </source>
</evidence>
<gene>
    <name evidence="2" type="ORF">JBS370_LOCUS31734</name>
    <name evidence="1" type="ORF">ZHD862_LOCUS37339</name>
</gene>
<dbReference type="EMBL" id="CAJNOT010006945">
    <property type="protein sequence ID" value="CAF1498607.1"/>
    <property type="molecule type" value="Genomic_DNA"/>
</dbReference>
<dbReference type="EMBL" id="CAJOBD010007994">
    <property type="protein sequence ID" value="CAF4101113.1"/>
    <property type="molecule type" value="Genomic_DNA"/>
</dbReference>
<protein>
    <submittedName>
        <fullName evidence="2">Uncharacterized protein</fullName>
    </submittedName>
</protein>
<dbReference type="Proteomes" id="UP000663864">
    <property type="component" value="Unassembled WGS sequence"/>
</dbReference>
<comment type="caution">
    <text evidence="2">The sequence shown here is derived from an EMBL/GenBank/DDBJ whole genome shotgun (WGS) entry which is preliminary data.</text>
</comment>
<accession>A0A819UCW1</accession>
<reference evidence="2" key="1">
    <citation type="submission" date="2021-02" db="EMBL/GenBank/DDBJ databases">
        <authorList>
            <person name="Nowell W R."/>
        </authorList>
    </citation>
    <scope>NUCLEOTIDE SEQUENCE</scope>
</reference>